<dbReference type="InterPro" id="IPR009100">
    <property type="entry name" value="AcylCoA_DH/oxidase_NM_dom_sf"/>
</dbReference>
<feature type="domain" description="Acyl-CoA oxidase/dehydrogenase middle" evidence="1">
    <location>
        <begin position="61"/>
        <end position="140"/>
    </location>
</feature>
<comment type="caution">
    <text evidence="2">The sequence shown here is derived from an EMBL/GenBank/DDBJ whole genome shotgun (WGS) entry which is preliminary data.</text>
</comment>
<accession>Q1N1M4</accession>
<protein>
    <recommendedName>
        <fullName evidence="1">Acyl-CoA oxidase/dehydrogenase middle domain-containing protein</fullName>
    </recommendedName>
</protein>
<dbReference type="InterPro" id="IPR006091">
    <property type="entry name" value="Acyl-CoA_Oxase/DH_mid-dom"/>
</dbReference>
<name>Q1N1M4_9GAMM</name>
<dbReference type="AlphaFoldDB" id="Q1N1M4"/>
<organism evidence="2 3">
    <name type="scientific">Bermanella marisrubri</name>
    <dbReference type="NCBI Taxonomy" id="207949"/>
    <lineage>
        <taxon>Bacteria</taxon>
        <taxon>Pseudomonadati</taxon>
        <taxon>Pseudomonadota</taxon>
        <taxon>Gammaproteobacteria</taxon>
        <taxon>Oceanospirillales</taxon>
        <taxon>Oceanospirillaceae</taxon>
        <taxon>Bermanella</taxon>
    </lineage>
</organism>
<dbReference type="SUPFAM" id="SSF56645">
    <property type="entry name" value="Acyl-CoA dehydrogenase NM domain-like"/>
    <property type="match status" value="1"/>
</dbReference>
<reference evidence="2 3" key="1">
    <citation type="submission" date="2006-03" db="EMBL/GenBank/DDBJ databases">
        <authorList>
            <person name="Pinhassi J."/>
            <person name="Pedros-Alio C."/>
            <person name="Ferriera S."/>
            <person name="Johnson J."/>
            <person name="Kravitz S."/>
            <person name="Halpern A."/>
            <person name="Remington K."/>
            <person name="Beeson K."/>
            <person name="Tran B."/>
            <person name="Rogers Y.-H."/>
            <person name="Friedman R."/>
            <person name="Venter J.C."/>
        </authorList>
    </citation>
    <scope>NUCLEOTIDE SEQUENCE [LARGE SCALE GENOMIC DNA]</scope>
    <source>
        <strain evidence="2 3">RED65</strain>
    </source>
</reference>
<evidence type="ECO:0000313" key="2">
    <source>
        <dbReference type="EMBL" id="EAT12026.1"/>
    </source>
</evidence>
<sequence>MFDSWAVFEQAVLESNYHQSQETLEHLARRTASPSQAFALAYQAAIVHLVPLLNPKQWAAFCVSETQGNHPRQLQAQAVLNAQSQIVVSGEKTFVTHGQHVRQLIVIARSHLLEEQGRLRAYSLKKDTKGVEISESRPAGILPELDHGKLTLTEANAYQLEGDGHSDYSKRFRLLEDQYMLAVFCWHISAQLESLNITNADFSLTPDTLVDQVKIQGSLDANQLINLAALYEKFMKLSEEYLSALQGHSVIQQQWQRDSKLFLLAKKSRELRTSKARQSLSQTS</sequence>
<dbReference type="EMBL" id="AAQH01000010">
    <property type="protein sequence ID" value="EAT12026.1"/>
    <property type="molecule type" value="Genomic_DNA"/>
</dbReference>
<gene>
    <name evidence="2" type="ORF">RED65_03270</name>
</gene>
<dbReference type="InterPro" id="IPR046373">
    <property type="entry name" value="Acyl-CoA_Oxase/DH_mid-dom_sf"/>
</dbReference>
<evidence type="ECO:0000313" key="3">
    <source>
        <dbReference type="Proteomes" id="UP000004263"/>
    </source>
</evidence>
<evidence type="ECO:0000259" key="1">
    <source>
        <dbReference type="Pfam" id="PF02770"/>
    </source>
</evidence>
<dbReference type="HOGENOM" id="CLU_936470_0_0_6"/>
<dbReference type="Proteomes" id="UP000004263">
    <property type="component" value="Unassembled WGS sequence"/>
</dbReference>
<proteinExistence type="predicted"/>
<keyword evidence="3" id="KW-1185">Reference proteome</keyword>
<dbReference type="STRING" id="207949.RED65_03270"/>
<dbReference type="GO" id="GO:0016627">
    <property type="term" value="F:oxidoreductase activity, acting on the CH-CH group of donors"/>
    <property type="evidence" value="ECO:0007669"/>
    <property type="project" value="InterPro"/>
</dbReference>
<dbReference type="Gene3D" id="2.40.110.10">
    <property type="entry name" value="Butyryl-CoA Dehydrogenase, subunit A, domain 2"/>
    <property type="match status" value="1"/>
</dbReference>
<dbReference type="Pfam" id="PF02770">
    <property type="entry name" value="Acyl-CoA_dh_M"/>
    <property type="match status" value="1"/>
</dbReference>